<proteinExistence type="predicted"/>
<protein>
    <submittedName>
        <fullName evidence="1">Uncharacterized protein</fullName>
    </submittedName>
</protein>
<name>B8FG97_DESAL</name>
<keyword evidence="2" id="KW-1185">Reference proteome</keyword>
<gene>
    <name evidence="1" type="ordered locus">Dalk_2083</name>
</gene>
<accession>B8FG97</accession>
<reference evidence="1 2" key="1">
    <citation type="journal article" date="2012" name="Environ. Microbiol.">
        <title>The genome sequence of Desulfatibacillum alkenivorans AK-01: a blueprint for anaerobic alkane oxidation.</title>
        <authorList>
            <person name="Callaghan A.V."/>
            <person name="Morris B.E."/>
            <person name="Pereira I.A."/>
            <person name="McInerney M.J."/>
            <person name="Austin R.N."/>
            <person name="Groves J.T."/>
            <person name="Kukor J.J."/>
            <person name="Suflita J.M."/>
            <person name="Young L.Y."/>
            <person name="Zylstra G.J."/>
            <person name="Wawrik B."/>
        </authorList>
    </citation>
    <scope>NUCLEOTIDE SEQUENCE [LARGE SCALE GENOMIC DNA]</scope>
    <source>
        <strain evidence="1 2">AK-01</strain>
    </source>
</reference>
<dbReference type="AlphaFoldDB" id="B8FG97"/>
<dbReference type="KEGG" id="dal:Dalk_2083"/>
<dbReference type="Proteomes" id="UP000000739">
    <property type="component" value="Chromosome"/>
</dbReference>
<organism evidence="1 2">
    <name type="scientific">Desulfatibacillum aliphaticivorans</name>
    <dbReference type="NCBI Taxonomy" id="218208"/>
    <lineage>
        <taxon>Bacteria</taxon>
        <taxon>Pseudomonadati</taxon>
        <taxon>Thermodesulfobacteriota</taxon>
        <taxon>Desulfobacteria</taxon>
        <taxon>Desulfobacterales</taxon>
        <taxon>Desulfatibacillaceae</taxon>
        <taxon>Desulfatibacillum</taxon>
    </lineage>
</organism>
<dbReference type="EMBL" id="CP001322">
    <property type="protein sequence ID" value="ACL03777.1"/>
    <property type="molecule type" value="Genomic_DNA"/>
</dbReference>
<evidence type="ECO:0000313" key="1">
    <source>
        <dbReference type="EMBL" id="ACL03777.1"/>
    </source>
</evidence>
<dbReference type="HOGENOM" id="CLU_1486761_0_0_7"/>
<evidence type="ECO:0000313" key="2">
    <source>
        <dbReference type="Proteomes" id="UP000000739"/>
    </source>
</evidence>
<sequence>MTLHGAVIFPCMNSINAIRPPAVFNLKVFQRTRLLASGPRHCMPGPTGKVYRRGINQEPSPMMGGPGKSSILPGRVSAEGATYAVRKRLETSVANDTASASQKDAPRVAFCLIASSSFRMHKAHLGRHGGLQLHFTKGSIHNTRRAENALQLRPLGRLFEAPGARFSVGQALKLAFVCIEG</sequence>